<dbReference type="FunFam" id="3.30.160.60:FF:000946">
    <property type="entry name" value="Zinc finger protein 438"/>
    <property type="match status" value="1"/>
</dbReference>
<evidence type="ECO:0000256" key="4">
    <source>
        <dbReference type="ARBA" id="ARBA00022833"/>
    </source>
</evidence>
<dbReference type="InterPro" id="IPR013087">
    <property type="entry name" value="Znf_C2H2_type"/>
</dbReference>
<dbReference type="GO" id="GO:0005634">
    <property type="term" value="C:nucleus"/>
    <property type="evidence" value="ECO:0007669"/>
    <property type="project" value="TreeGrafter"/>
</dbReference>
<gene>
    <name evidence="8" type="ORF">GDO54_012694</name>
</gene>
<keyword evidence="3 5" id="KW-0863">Zinc-finger</keyword>
<feature type="domain" description="C2H2-type" evidence="7">
    <location>
        <begin position="685"/>
        <end position="716"/>
    </location>
</feature>
<keyword evidence="2" id="KW-0677">Repeat</keyword>
<dbReference type="InterPro" id="IPR036236">
    <property type="entry name" value="Znf_C2H2_sf"/>
</dbReference>
<dbReference type="GO" id="GO:0000977">
    <property type="term" value="F:RNA polymerase II transcription regulatory region sequence-specific DNA binding"/>
    <property type="evidence" value="ECO:0007669"/>
    <property type="project" value="TreeGrafter"/>
</dbReference>
<evidence type="ECO:0000256" key="5">
    <source>
        <dbReference type="PROSITE-ProRule" id="PRU00042"/>
    </source>
</evidence>
<feature type="domain" description="C2H2-type" evidence="7">
    <location>
        <begin position="751"/>
        <end position="779"/>
    </location>
</feature>
<dbReference type="Gene3D" id="3.30.160.60">
    <property type="entry name" value="Classic Zinc Finger"/>
    <property type="match status" value="1"/>
</dbReference>
<dbReference type="GO" id="GO:0000981">
    <property type="term" value="F:DNA-binding transcription factor activity, RNA polymerase II-specific"/>
    <property type="evidence" value="ECO:0007669"/>
    <property type="project" value="TreeGrafter"/>
</dbReference>
<organism evidence="8 9">
    <name type="scientific">Pyxicephalus adspersus</name>
    <name type="common">African bullfrog</name>
    <dbReference type="NCBI Taxonomy" id="30357"/>
    <lineage>
        <taxon>Eukaryota</taxon>
        <taxon>Metazoa</taxon>
        <taxon>Chordata</taxon>
        <taxon>Craniata</taxon>
        <taxon>Vertebrata</taxon>
        <taxon>Euteleostomi</taxon>
        <taxon>Amphibia</taxon>
        <taxon>Batrachia</taxon>
        <taxon>Anura</taxon>
        <taxon>Neobatrachia</taxon>
        <taxon>Ranoidea</taxon>
        <taxon>Pyxicephalidae</taxon>
        <taxon>Pyxicephalinae</taxon>
        <taxon>Pyxicephalus</taxon>
    </lineage>
</organism>
<sequence length="797" mass="88118">MHGPPAERIQTMHHVPEICVGKACSPDESTFSPGSSGTMQSKKTTQSKTHFRTIAPKVAPKVVSPCPSSFTPSVADITTSNAKPFIMQTQNYALMKVTGQDGTISLVALPQVTPSMGGQVIQTTGIPLQENLKLPIPRYQPSRVKKSLNKKSRVLNKTKFEKIAVGKIEDNQESFMIPDTKEATIPHSTSMTSVEEAVSECGMFPGSGAQVVNVCNSALPLIDKAAGFILPSTSPTKLNVDLEKVGLGESGTAVKCNGSKVADSANPGVLSPVVFGSPVHLISNVPQGKLPILPYSKIKKSILSNCKQSTDPSSSSELNVALCGMQTSPGDTWASPSSVSISQIPTPGGPYQPVPKHDGDLNQQNGVPGKKRGKKRKALNEILGYQTKIRPLGNKLIVSKEKIKSQAAEASDKKTAVVKKYRNIMPKPFVDIQDLASFSGSCVKESLTGESMLRNRLINVRTPKWRQCETFPVVKNDCKIPSSAKLLYNCHICDHSFQFKHHLQDHLNSHSNKRPYHCRLCRKAYVHSGSLSTHMKLHHSDSRLKKLMCCEFCAKVFGHIRVYFGHLKEVHKVIISTELSAKQVERKKQTHKDEANILDGDGNGNEDDVLQGQTDEIRLQIKCGRCHFITPTFSDMKLHLFCVHGDEFKEILQDGILENRQGAQEEVVKHATHHWKLLNERRNVVKCYKCDEDFFGSSRLRRHVCASDSIHSQPNENEVTPLVEGQPPLGRNEDLPSGFCAEIKFCCGNVFNCLLCKQVFEVQSELFEHWEMKHNCDDPLVLWTIFSSFAKNDAKQS</sequence>
<keyword evidence="4" id="KW-0862">Zinc</keyword>
<feature type="compositionally biased region" description="Polar residues" evidence="6">
    <location>
        <begin position="330"/>
        <end position="345"/>
    </location>
</feature>
<evidence type="ECO:0000256" key="2">
    <source>
        <dbReference type="ARBA" id="ARBA00022737"/>
    </source>
</evidence>
<evidence type="ECO:0000256" key="3">
    <source>
        <dbReference type="ARBA" id="ARBA00022771"/>
    </source>
</evidence>
<protein>
    <recommendedName>
        <fullName evidence="7">C2H2-type domain-containing protein</fullName>
    </recommendedName>
</protein>
<feature type="domain" description="C2H2-type" evidence="7">
    <location>
        <begin position="488"/>
        <end position="515"/>
    </location>
</feature>
<evidence type="ECO:0000313" key="8">
    <source>
        <dbReference type="EMBL" id="DBA25125.1"/>
    </source>
</evidence>
<dbReference type="PANTHER" id="PTHR24409">
    <property type="entry name" value="ZINC FINGER PROTEIN 142"/>
    <property type="match status" value="1"/>
</dbReference>
<dbReference type="PROSITE" id="PS00028">
    <property type="entry name" value="ZINC_FINGER_C2H2_1"/>
    <property type="match status" value="4"/>
</dbReference>
<feature type="compositionally biased region" description="Low complexity" evidence="6">
    <location>
        <begin position="34"/>
        <end position="48"/>
    </location>
</feature>
<comment type="caution">
    <text evidence="8">The sequence shown here is derived from an EMBL/GenBank/DDBJ whole genome shotgun (WGS) entry which is preliminary data.</text>
</comment>
<dbReference type="Proteomes" id="UP001181693">
    <property type="component" value="Unassembled WGS sequence"/>
</dbReference>
<feature type="compositionally biased region" description="Basic and acidic residues" evidence="6">
    <location>
        <begin position="586"/>
        <end position="595"/>
    </location>
</feature>
<dbReference type="EMBL" id="DYDO01000005">
    <property type="protein sequence ID" value="DBA25125.1"/>
    <property type="molecule type" value="Genomic_DNA"/>
</dbReference>
<accession>A0AAV3AQG7</accession>
<evidence type="ECO:0000259" key="7">
    <source>
        <dbReference type="PROSITE" id="PS50157"/>
    </source>
</evidence>
<dbReference type="PROSITE" id="PS50157">
    <property type="entry name" value="ZINC_FINGER_C2H2_2"/>
    <property type="match status" value="4"/>
</dbReference>
<dbReference type="SUPFAM" id="SSF57667">
    <property type="entry name" value="beta-beta-alpha zinc fingers"/>
    <property type="match status" value="1"/>
</dbReference>
<feature type="region of interest" description="Disordered" evidence="6">
    <location>
        <begin position="27"/>
        <end position="53"/>
    </location>
</feature>
<dbReference type="GO" id="GO:0008270">
    <property type="term" value="F:zinc ion binding"/>
    <property type="evidence" value="ECO:0007669"/>
    <property type="project" value="UniProtKB-KW"/>
</dbReference>
<feature type="region of interest" description="Disordered" evidence="6">
    <location>
        <begin position="586"/>
        <end position="605"/>
    </location>
</feature>
<evidence type="ECO:0000313" key="9">
    <source>
        <dbReference type="Proteomes" id="UP001181693"/>
    </source>
</evidence>
<dbReference type="AlphaFoldDB" id="A0AAV3AQG7"/>
<dbReference type="SMART" id="SM00355">
    <property type="entry name" value="ZnF_C2H2"/>
    <property type="match status" value="6"/>
</dbReference>
<name>A0AAV3AQG7_PYXAD</name>
<proteinExistence type="predicted"/>
<feature type="domain" description="C2H2-type" evidence="7">
    <location>
        <begin position="516"/>
        <end position="544"/>
    </location>
</feature>
<dbReference type="PANTHER" id="PTHR24409:SF319">
    <property type="entry name" value="ZINC FINGER PROTEIN 438"/>
    <property type="match status" value="1"/>
</dbReference>
<evidence type="ECO:0000256" key="6">
    <source>
        <dbReference type="SAM" id="MobiDB-lite"/>
    </source>
</evidence>
<keyword evidence="1" id="KW-0479">Metal-binding</keyword>
<feature type="region of interest" description="Disordered" evidence="6">
    <location>
        <begin position="330"/>
        <end position="375"/>
    </location>
</feature>
<evidence type="ECO:0000256" key="1">
    <source>
        <dbReference type="ARBA" id="ARBA00022723"/>
    </source>
</evidence>
<keyword evidence="9" id="KW-1185">Reference proteome</keyword>
<reference evidence="8" key="1">
    <citation type="thesis" date="2020" institute="ProQuest LLC" country="789 East Eisenhower Parkway, Ann Arbor, MI, USA">
        <title>Comparative Genomics and Chromosome Evolution.</title>
        <authorList>
            <person name="Mudd A.B."/>
        </authorList>
    </citation>
    <scope>NUCLEOTIDE SEQUENCE</scope>
    <source>
        <strain evidence="8">1538</strain>
        <tissue evidence="8">Blood</tissue>
    </source>
</reference>